<dbReference type="AlphaFoldDB" id="A0A512M479"/>
<dbReference type="Proteomes" id="UP000321577">
    <property type="component" value="Unassembled WGS sequence"/>
</dbReference>
<organism evidence="1 2">
    <name type="scientific">Brevifollis gellanilyticus</name>
    <dbReference type="NCBI Taxonomy" id="748831"/>
    <lineage>
        <taxon>Bacteria</taxon>
        <taxon>Pseudomonadati</taxon>
        <taxon>Verrucomicrobiota</taxon>
        <taxon>Verrucomicrobiia</taxon>
        <taxon>Verrucomicrobiales</taxon>
        <taxon>Verrucomicrobiaceae</taxon>
    </lineage>
</organism>
<protein>
    <submittedName>
        <fullName evidence="1">Uncharacterized protein</fullName>
    </submittedName>
</protein>
<accession>A0A512M479</accession>
<evidence type="ECO:0000313" key="2">
    <source>
        <dbReference type="Proteomes" id="UP000321577"/>
    </source>
</evidence>
<proteinExistence type="predicted"/>
<comment type="caution">
    <text evidence="1">The sequence shown here is derived from an EMBL/GenBank/DDBJ whole genome shotgun (WGS) entry which is preliminary data.</text>
</comment>
<name>A0A512M479_9BACT</name>
<keyword evidence="2" id="KW-1185">Reference proteome</keyword>
<gene>
    <name evidence="1" type="ORF">BGE01nite_08300</name>
</gene>
<sequence>MGAAPMSKLRAKKKKPRHFVFVEINCQAWAVSVKSHDFAESSAEAGGWHSMIKARGWIYMNVTVTQAQSKHGHECGAGSGNSLVKYS</sequence>
<dbReference type="EMBL" id="BKAG01000004">
    <property type="protein sequence ID" value="GEP41539.1"/>
    <property type="molecule type" value="Genomic_DNA"/>
</dbReference>
<reference evidence="1 2" key="1">
    <citation type="submission" date="2019-07" db="EMBL/GenBank/DDBJ databases">
        <title>Whole genome shotgun sequence of Brevifollis gellanilyticus NBRC 108608.</title>
        <authorList>
            <person name="Hosoyama A."/>
            <person name="Uohara A."/>
            <person name="Ohji S."/>
            <person name="Ichikawa N."/>
        </authorList>
    </citation>
    <scope>NUCLEOTIDE SEQUENCE [LARGE SCALE GENOMIC DNA]</scope>
    <source>
        <strain evidence="1 2">NBRC 108608</strain>
    </source>
</reference>
<evidence type="ECO:0000313" key="1">
    <source>
        <dbReference type="EMBL" id="GEP41539.1"/>
    </source>
</evidence>